<proteinExistence type="predicted"/>
<reference evidence="1 2" key="1">
    <citation type="journal article" date="2009" name="Environ. Microbiol.">
        <title>Genome sequence of Desulfobacterium autotrophicum HRM2, a marine sulfate reducer oxidizing organic carbon completely to carbon dioxide.</title>
        <authorList>
            <person name="Strittmatter A.W."/>
            <person name="Liesegang H."/>
            <person name="Rabus R."/>
            <person name="Decker I."/>
            <person name="Amann J."/>
            <person name="Andres S."/>
            <person name="Henne A."/>
            <person name="Fricke W.F."/>
            <person name="Martinez-Arias R."/>
            <person name="Bartels D."/>
            <person name="Goesmann A."/>
            <person name="Krause L."/>
            <person name="Puehler A."/>
            <person name="Klenk H.P."/>
            <person name="Richter M."/>
            <person name="Schuler M."/>
            <person name="Gloeckner F.O."/>
            <person name="Meyerdierks A."/>
            <person name="Gottschalk G."/>
            <person name="Amann R."/>
        </authorList>
    </citation>
    <scope>NUCLEOTIDE SEQUENCE [LARGE SCALE GENOMIC DNA]</scope>
    <source>
        <strain evidence="2">ATCC 43914 / DSM 3382 / HRM2</strain>
    </source>
</reference>
<dbReference type="AlphaFoldDB" id="C0QBU8"/>
<dbReference type="KEGG" id="dat:HRM2_18580"/>
<evidence type="ECO:0000313" key="2">
    <source>
        <dbReference type="Proteomes" id="UP000000442"/>
    </source>
</evidence>
<dbReference type="EMBL" id="CP001087">
    <property type="protein sequence ID" value="ACN14960.1"/>
    <property type="molecule type" value="Genomic_DNA"/>
</dbReference>
<evidence type="ECO:0000313" key="1">
    <source>
        <dbReference type="EMBL" id="ACN14960.1"/>
    </source>
</evidence>
<dbReference type="STRING" id="177437.HRM2_18580"/>
<gene>
    <name evidence="1" type="ordered locus">HRM2_18580</name>
</gene>
<protein>
    <submittedName>
        <fullName evidence="1">Uncharacterized protein</fullName>
    </submittedName>
</protein>
<name>C0QBU8_DESAH</name>
<dbReference type="Proteomes" id="UP000000442">
    <property type="component" value="Chromosome"/>
</dbReference>
<dbReference type="HOGENOM" id="CLU_2715833_0_0_7"/>
<organism evidence="1 2">
    <name type="scientific">Desulforapulum autotrophicum (strain ATCC 43914 / DSM 3382 / VKM B-1955 / HRM2)</name>
    <name type="common">Desulfobacterium autotrophicum</name>
    <dbReference type="NCBI Taxonomy" id="177437"/>
    <lineage>
        <taxon>Bacteria</taxon>
        <taxon>Pseudomonadati</taxon>
        <taxon>Thermodesulfobacteriota</taxon>
        <taxon>Desulfobacteria</taxon>
        <taxon>Desulfobacterales</taxon>
        <taxon>Desulfobacteraceae</taxon>
        <taxon>Desulforapulum</taxon>
    </lineage>
</organism>
<keyword evidence="2" id="KW-1185">Reference proteome</keyword>
<sequence>MEYKMKFIDTDDILVDDSTIDDSRDDLECFGEFSRDDKICTNYCSCSIRCAIEQSQNPKVDIFDHILTLDFFPARMH</sequence>
<accession>C0QBU8</accession>